<dbReference type="Pfam" id="PF13410">
    <property type="entry name" value="GST_C_2"/>
    <property type="match status" value="1"/>
</dbReference>
<dbReference type="RefSeq" id="WP_123631933.1">
    <property type="nucleotide sequence ID" value="NZ_AYKH01000040.1"/>
</dbReference>
<dbReference type="Pfam" id="PF13417">
    <property type="entry name" value="GST_N_3"/>
    <property type="match status" value="1"/>
</dbReference>
<organism evidence="3 4">
    <name type="scientific">Salinisphaera orenii MK-B5</name>
    <dbReference type="NCBI Taxonomy" id="856730"/>
    <lineage>
        <taxon>Bacteria</taxon>
        <taxon>Pseudomonadati</taxon>
        <taxon>Pseudomonadota</taxon>
        <taxon>Gammaproteobacteria</taxon>
        <taxon>Salinisphaerales</taxon>
        <taxon>Salinisphaeraceae</taxon>
        <taxon>Salinisphaera</taxon>
    </lineage>
</organism>
<dbReference type="SFLD" id="SFLDS00019">
    <property type="entry name" value="Glutathione_Transferase_(cytos"/>
    <property type="match status" value="1"/>
</dbReference>
<dbReference type="PANTHER" id="PTHR43968">
    <property type="match status" value="1"/>
</dbReference>
<dbReference type="AlphaFoldDB" id="A0A423PHK3"/>
<dbReference type="Gene3D" id="1.20.1050.10">
    <property type="match status" value="1"/>
</dbReference>
<evidence type="ECO:0000259" key="2">
    <source>
        <dbReference type="PROSITE" id="PS50405"/>
    </source>
</evidence>
<dbReference type="EMBL" id="AYKH01000040">
    <property type="protein sequence ID" value="ROO25023.1"/>
    <property type="molecule type" value="Genomic_DNA"/>
</dbReference>
<sequence>MASRSSTITLYSRADCVHSHRVRLVMAEKGVAGYEVVALRDDEESEDLLQLNPYNTVPTLVDRELVVYDPRIIIEYVDERYPHPPLMPVDPVLRAQYRLAIYRMEMDLYPLCDELESTPAVARKARGRMTELLTTLAAEFSPRTYIGEEFSLVDCTLAPVLWRLNHYGVELPKHQHERLHSYARRLFARPAFERSLSPIEAQMGTAGAP</sequence>
<dbReference type="InterPro" id="IPR036249">
    <property type="entry name" value="Thioredoxin-like_sf"/>
</dbReference>
<dbReference type="Gene3D" id="3.40.30.10">
    <property type="entry name" value="Glutaredoxin"/>
    <property type="match status" value="1"/>
</dbReference>
<accession>A0A423PHK3</accession>
<keyword evidence="4" id="KW-1185">Reference proteome</keyword>
<feature type="domain" description="GST C-terminal" evidence="2">
    <location>
        <begin position="90"/>
        <end position="207"/>
    </location>
</feature>
<dbReference type="PROSITE" id="PS50404">
    <property type="entry name" value="GST_NTER"/>
    <property type="match status" value="1"/>
</dbReference>
<dbReference type="SUPFAM" id="SSF47616">
    <property type="entry name" value="GST C-terminal domain-like"/>
    <property type="match status" value="1"/>
</dbReference>
<dbReference type="Proteomes" id="UP000283993">
    <property type="component" value="Unassembled WGS sequence"/>
</dbReference>
<evidence type="ECO:0000313" key="4">
    <source>
        <dbReference type="Proteomes" id="UP000283993"/>
    </source>
</evidence>
<dbReference type="PANTHER" id="PTHR43968:SF6">
    <property type="entry name" value="GLUTATHIONE S-TRANSFERASE OMEGA"/>
    <property type="match status" value="1"/>
</dbReference>
<gene>
    <name evidence="3" type="primary">sspA</name>
    <name evidence="3" type="ORF">SAOR_13720</name>
</gene>
<dbReference type="InterPro" id="IPR004045">
    <property type="entry name" value="Glutathione_S-Trfase_N"/>
</dbReference>
<dbReference type="InterPro" id="IPR050983">
    <property type="entry name" value="GST_Omega/HSP26"/>
</dbReference>
<reference evidence="3 4" key="1">
    <citation type="submission" date="2013-10" db="EMBL/GenBank/DDBJ databases">
        <title>Salinisphaera orenii MK-B5 Genome Sequencing.</title>
        <authorList>
            <person name="Lai Q."/>
            <person name="Li C."/>
            <person name="Shao Z."/>
        </authorList>
    </citation>
    <scope>NUCLEOTIDE SEQUENCE [LARGE SCALE GENOMIC DNA]</scope>
    <source>
        <strain evidence="3 4">MK-B5</strain>
    </source>
</reference>
<name>A0A423PHK3_9GAMM</name>
<evidence type="ECO:0000313" key="3">
    <source>
        <dbReference type="EMBL" id="ROO25023.1"/>
    </source>
</evidence>
<dbReference type="InterPro" id="IPR010987">
    <property type="entry name" value="Glutathione-S-Trfase_C-like"/>
</dbReference>
<dbReference type="PROSITE" id="PS50405">
    <property type="entry name" value="GST_CTER"/>
    <property type="match status" value="1"/>
</dbReference>
<dbReference type="InterPro" id="IPR040079">
    <property type="entry name" value="Glutathione_S-Trfase"/>
</dbReference>
<evidence type="ECO:0000259" key="1">
    <source>
        <dbReference type="PROSITE" id="PS50404"/>
    </source>
</evidence>
<dbReference type="SUPFAM" id="SSF52833">
    <property type="entry name" value="Thioredoxin-like"/>
    <property type="match status" value="1"/>
</dbReference>
<feature type="domain" description="GST N-terminal" evidence="1">
    <location>
        <begin position="6"/>
        <end position="85"/>
    </location>
</feature>
<dbReference type="SFLD" id="SFLDG00358">
    <property type="entry name" value="Main_(cytGST)"/>
    <property type="match status" value="1"/>
</dbReference>
<dbReference type="InterPro" id="IPR036282">
    <property type="entry name" value="Glutathione-S-Trfase_C_sf"/>
</dbReference>
<dbReference type="GO" id="GO:0005737">
    <property type="term" value="C:cytoplasm"/>
    <property type="evidence" value="ECO:0007669"/>
    <property type="project" value="TreeGrafter"/>
</dbReference>
<comment type="caution">
    <text evidence="3">The sequence shown here is derived from an EMBL/GenBank/DDBJ whole genome shotgun (WGS) entry which is preliminary data.</text>
</comment>
<dbReference type="PROSITE" id="PS51354">
    <property type="entry name" value="GLUTAREDOXIN_2"/>
    <property type="match status" value="1"/>
</dbReference>
<protein>
    <submittedName>
        <fullName evidence="3">Stringent starvation protein A</fullName>
    </submittedName>
</protein>
<proteinExistence type="predicted"/>